<keyword evidence="4" id="KW-0274">FAD</keyword>
<feature type="domain" description="Glucose-methanol-choline oxidoreductase C-terminal" evidence="6">
    <location>
        <begin position="164"/>
        <end position="220"/>
    </location>
</feature>
<sequence>MTFCQIVLKRELVDDIPKKLEEKPKWWKDAVEAHKKEHPLDLLPIPFHDPEPQVRIAVSKTRPWHAQIHRDAFSYGEAGPKVDPRLVVDLRFFGRQNGVPTNKLIFEDGIEDGFGMPQPTFVYQPTSEFATEAHNMMDDMTDVANHLGGYLPDSYPQFMTPGLALHLGGTVRLGTAAEKADSVADYNSKVWNFKNLYVGGNGTIPTAFAANPTLTSIALAIRSACTIDEYLTTAPTKPSGEIKRTPATWLNWATDKTDPNYPKHNLGEPGRIISN</sequence>
<accession>A0A8H6XKP2</accession>
<evidence type="ECO:0000259" key="6">
    <source>
        <dbReference type="Pfam" id="PF05199"/>
    </source>
</evidence>
<comment type="similarity">
    <text evidence="2">Belongs to the GMC oxidoreductase family.</text>
</comment>
<dbReference type="InterPro" id="IPR007867">
    <property type="entry name" value="GMC_OxRtase_C"/>
</dbReference>
<keyword evidence="8" id="KW-1185">Reference proteome</keyword>
<keyword evidence="5" id="KW-0560">Oxidoreductase</keyword>
<dbReference type="OrthoDB" id="269227at2759"/>
<dbReference type="PANTHER" id="PTHR42784">
    <property type="entry name" value="PYRANOSE 2-OXIDASE"/>
    <property type="match status" value="1"/>
</dbReference>
<gene>
    <name evidence="7" type="ORF">MVEN_01829400</name>
</gene>
<dbReference type="GO" id="GO:0016614">
    <property type="term" value="F:oxidoreductase activity, acting on CH-OH group of donors"/>
    <property type="evidence" value="ECO:0007669"/>
    <property type="project" value="InterPro"/>
</dbReference>
<dbReference type="Pfam" id="PF05199">
    <property type="entry name" value="GMC_oxred_C"/>
    <property type="match status" value="1"/>
</dbReference>
<dbReference type="SUPFAM" id="SSF51905">
    <property type="entry name" value="FAD/NAD(P)-binding domain"/>
    <property type="match status" value="1"/>
</dbReference>
<evidence type="ECO:0000256" key="1">
    <source>
        <dbReference type="ARBA" id="ARBA00001974"/>
    </source>
</evidence>
<evidence type="ECO:0000256" key="5">
    <source>
        <dbReference type="ARBA" id="ARBA00023002"/>
    </source>
</evidence>
<dbReference type="Gene3D" id="3.50.50.60">
    <property type="entry name" value="FAD/NAD(P)-binding domain"/>
    <property type="match status" value="1"/>
</dbReference>
<dbReference type="EMBL" id="JACAZI010000017">
    <property type="protein sequence ID" value="KAF7342404.1"/>
    <property type="molecule type" value="Genomic_DNA"/>
</dbReference>
<evidence type="ECO:0000313" key="8">
    <source>
        <dbReference type="Proteomes" id="UP000620124"/>
    </source>
</evidence>
<name>A0A8H6XKP2_9AGAR</name>
<organism evidence="7 8">
    <name type="scientific">Mycena venus</name>
    <dbReference type="NCBI Taxonomy" id="2733690"/>
    <lineage>
        <taxon>Eukaryota</taxon>
        <taxon>Fungi</taxon>
        <taxon>Dikarya</taxon>
        <taxon>Basidiomycota</taxon>
        <taxon>Agaricomycotina</taxon>
        <taxon>Agaricomycetes</taxon>
        <taxon>Agaricomycetidae</taxon>
        <taxon>Agaricales</taxon>
        <taxon>Marasmiineae</taxon>
        <taxon>Mycenaceae</taxon>
        <taxon>Mycena</taxon>
    </lineage>
</organism>
<protein>
    <submittedName>
        <fullName evidence="7">GMC oxidoreductase</fullName>
    </submittedName>
</protein>
<reference evidence="7" key="1">
    <citation type="submission" date="2020-05" db="EMBL/GenBank/DDBJ databases">
        <title>Mycena genomes resolve the evolution of fungal bioluminescence.</title>
        <authorList>
            <person name="Tsai I.J."/>
        </authorList>
    </citation>
    <scope>NUCLEOTIDE SEQUENCE</scope>
    <source>
        <strain evidence="7">CCC161011</strain>
    </source>
</reference>
<evidence type="ECO:0000256" key="2">
    <source>
        <dbReference type="ARBA" id="ARBA00010790"/>
    </source>
</evidence>
<comment type="cofactor">
    <cofactor evidence="1">
        <name>FAD</name>
        <dbReference type="ChEBI" id="CHEBI:57692"/>
    </cofactor>
</comment>
<dbReference type="PANTHER" id="PTHR42784:SF1">
    <property type="entry name" value="PYRANOSE 2-OXIDASE"/>
    <property type="match status" value="1"/>
</dbReference>
<keyword evidence="3" id="KW-0285">Flavoprotein</keyword>
<dbReference type="AlphaFoldDB" id="A0A8H6XKP2"/>
<proteinExistence type="inferred from homology"/>
<dbReference type="InterPro" id="IPR036188">
    <property type="entry name" value="FAD/NAD-bd_sf"/>
</dbReference>
<dbReference type="InterPro" id="IPR051473">
    <property type="entry name" value="P2Ox-like"/>
</dbReference>
<evidence type="ECO:0000256" key="3">
    <source>
        <dbReference type="ARBA" id="ARBA00022630"/>
    </source>
</evidence>
<comment type="caution">
    <text evidence="7">The sequence shown here is derived from an EMBL/GenBank/DDBJ whole genome shotgun (WGS) entry which is preliminary data.</text>
</comment>
<evidence type="ECO:0000256" key="4">
    <source>
        <dbReference type="ARBA" id="ARBA00022827"/>
    </source>
</evidence>
<dbReference type="SUPFAM" id="SSF54373">
    <property type="entry name" value="FAD-linked reductases, C-terminal domain"/>
    <property type="match status" value="1"/>
</dbReference>
<dbReference type="Proteomes" id="UP000620124">
    <property type="component" value="Unassembled WGS sequence"/>
</dbReference>
<evidence type="ECO:0000313" key="7">
    <source>
        <dbReference type="EMBL" id="KAF7342404.1"/>
    </source>
</evidence>